<feature type="domain" description="B box-type" evidence="10">
    <location>
        <begin position="1"/>
        <end position="47"/>
    </location>
</feature>
<reference evidence="12" key="1">
    <citation type="journal article" date="2016" name="Nature">
        <title>The genome of the seagrass Zostera marina reveals angiosperm adaptation to the sea.</title>
        <authorList>
            <person name="Olsen J.L."/>
            <person name="Rouze P."/>
            <person name="Verhelst B."/>
            <person name="Lin Y.-C."/>
            <person name="Bayer T."/>
            <person name="Collen J."/>
            <person name="Dattolo E."/>
            <person name="De Paoli E."/>
            <person name="Dittami S."/>
            <person name="Maumus F."/>
            <person name="Michel G."/>
            <person name="Kersting A."/>
            <person name="Lauritano C."/>
            <person name="Lohaus R."/>
            <person name="Toepel M."/>
            <person name="Tonon T."/>
            <person name="Vanneste K."/>
            <person name="Amirebrahimi M."/>
            <person name="Brakel J."/>
            <person name="Bostroem C."/>
            <person name="Chovatia M."/>
            <person name="Grimwood J."/>
            <person name="Jenkins J.W."/>
            <person name="Jueterbock A."/>
            <person name="Mraz A."/>
            <person name="Stam W.T."/>
            <person name="Tice H."/>
            <person name="Bornberg-Bauer E."/>
            <person name="Green P.J."/>
            <person name="Pearson G.A."/>
            <person name="Procaccini G."/>
            <person name="Duarte C.M."/>
            <person name="Schmutz J."/>
            <person name="Reusch T.B.H."/>
            <person name="Van de Peer Y."/>
        </authorList>
    </citation>
    <scope>NUCLEOTIDE SEQUENCE [LARGE SCALE GENOMIC DNA]</scope>
    <source>
        <strain evidence="12">cv. Finnish</strain>
    </source>
</reference>
<dbReference type="InterPro" id="IPR049808">
    <property type="entry name" value="CONSTANS-like_Bbox1"/>
</dbReference>
<evidence type="ECO:0000256" key="9">
    <source>
        <dbReference type="PROSITE-ProRule" id="PRU00024"/>
    </source>
</evidence>
<dbReference type="SMART" id="SM00336">
    <property type="entry name" value="BBOX"/>
    <property type="match status" value="2"/>
</dbReference>
<proteinExistence type="predicted"/>
<dbReference type="InterPro" id="IPR000315">
    <property type="entry name" value="Znf_B-box"/>
</dbReference>
<keyword evidence="4 9" id="KW-0863">Zinc-finger</keyword>
<dbReference type="PROSITE" id="PS50119">
    <property type="entry name" value="ZF_BBOX"/>
    <property type="match status" value="2"/>
</dbReference>
<evidence type="ECO:0000256" key="6">
    <source>
        <dbReference type="ARBA" id="ARBA00023015"/>
    </source>
</evidence>
<keyword evidence="2" id="KW-0479">Metal-binding</keyword>
<evidence type="ECO:0000256" key="5">
    <source>
        <dbReference type="ARBA" id="ARBA00022833"/>
    </source>
</evidence>
<dbReference type="CDD" id="cd19821">
    <property type="entry name" value="Bbox1_BBX-like"/>
    <property type="match status" value="2"/>
</dbReference>
<dbReference type="Proteomes" id="UP000036987">
    <property type="component" value="Unassembled WGS sequence"/>
</dbReference>
<dbReference type="GO" id="GO:0006355">
    <property type="term" value="P:regulation of DNA-templated transcription"/>
    <property type="evidence" value="ECO:0000318"/>
    <property type="project" value="GO_Central"/>
</dbReference>
<organism evidence="11 12">
    <name type="scientific">Zostera marina</name>
    <name type="common">Eelgrass</name>
    <dbReference type="NCBI Taxonomy" id="29655"/>
    <lineage>
        <taxon>Eukaryota</taxon>
        <taxon>Viridiplantae</taxon>
        <taxon>Streptophyta</taxon>
        <taxon>Embryophyta</taxon>
        <taxon>Tracheophyta</taxon>
        <taxon>Spermatophyta</taxon>
        <taxon>Magnoliopsida</taxon>
        <taxon>Liliopsida</taxon>
        <taxon>Zosteraceae</taxon>
        <taxon>Zostera</taxon>
    </lineage>
</organism>
<evidence type="ECO:0000256" key="7">
    <source>
        <dbReference type="ARBA" id="ARBA00023163"/>
    </source>
</evidence>
<dbReference type="GO" id="GO:0005634">
    <property type="term" value="C:nucleus"/>
    <property type="evidence" value="ECO:0000318"/>
    <property type="project" value="GO_Central"/>
</dbReference>
<keyword evidence="12" id="KW-1185">Reference proteome</keyword>
<dbReference type="PANTHER" id="PTHR31832">
    <property type="entry name" value="B-BOX ZINC FINGER PROTEIN 22"/>
    <property type="match status" value="1"/>
</dbReference>
<comment type="subcellular location">
    <subcellularLocation>
        <location evidence="1">Nucleus</location>
    </subcellularLocation>
</comment>
<keyword evidence="7" id="KW-0804">Transcription</keyword>
<dbReference type="Pfam" id="PF00643">
    <property type="entry name" value="zf-B_box"/>
    <property type="match status" value="2"/>
</dbReference>
<comment type="caution">
    <text evidence="11">The sequence shown here is derived from an EMBL/GenBank/DDBJ whole genome shotgun (WGS) entry which is preliminary data.</text>
</comment>
<evidence type="ECO:0000256" key="1">
    <source>
        <dbReference type="ARBA" id="ARBA00004123"/>
    </source>
</evidence>
<feature type="domain" description="B box-type" evidence="10">
    <location>
        <begin position="60"/>
        <end position="102"/>
    </location>
</feature>
<evidence type="ECO:0000313" key="12">
    <source>
        <dbReference type="Proteomes" id="UP000036987"/>
    </source>
</evidence>
<name>A0A0K9NP25_ZOSMR</name>
<evidence type="ECO:0000256" key="2">
    <source>
        <dbReference type="ARBA" id="ARBA00022723"/>
    </source>
</evidence>
<evidence type="ECO:0000259" key="10">
    <source>
        <dbReference type="PROSITE" id="PS50119"/>
    </source>
</evidence>
<dbReference type="PANTHER" id="PTHR31832:SF52">
    <property type="entry name" value="B-BOX ZINC FINGER PROTEIN 21"/>
    <property type="match status" value="1"/>
</dbReference>
<dbReference type="GO" id="GO:0008270">
    <property type="term" value="F:zinc ion binding"/>
    <property type="evidence" value="ECO:0007669"/>
    <property type="project" value="UniProtKB-KW"/>
</dbReference>
<evidence type="ECO:0000256" key="3">
    <source>
        <dbReference type="ARBA" id="ARBA00022737"/>
    </source>
</evidence>
<dbReference type="GO" id="GO:0009640">
    <property type="term" value="P:photomorphogenesis"/>
    <property type="evidence" value="ECO:0000318"/>
    <property type="project" value="GO_Central"/>
</dbReference>
<evidence type="ECO:0000256" key="4">
    <source>
        <dbReference type="ARBA" id="ARBA00022771"/>
    </source>
</evidence>
<evidence type="ECO:0000313" key="11">
    <source>
        <dbReference type="EMBL" id="KMZ58363.1"/>
    </source>
</evidence>
<dbReference type="Gene3D" id="3.30.160.60">
    <property type="entry name" value="Classic Zinc Finger"/>
    <property type="match status" value="1"/>
</dbReference>
<keyword evidence="5" id="KW-0862">Zinc</keyword>
<accession>A0A0K9NP25</accession>
<dbReference type="OrthoDB" id="153872at2759"/>
<dbReference type="InterPro" id="IPR051979">
    <property type="entry name" value="B-box_zinc_finger"/>
</dbReference>
<sequence length="297" mass="32459">MRVQCDVCANEVASAFCCADEAALCATCDVRVHTANKLAAKHPRFSLVHPISSDALAPRCDVCQEKKALLFCQQDRAILCGDCDSSIHSVNEFTMKHTRFLLAGLKISSIATPMEISPSSSVVVDVTQITEKKKIKKVSCELTDLIGNGNGDKVSGIDGRGDFCENLINTLPRWKIDNLLLDYLTATTAGAGSCSSVLPTAHTTDADLGQMGFDQGKEKNIDMVSFPFMGHDEFHLDSNGFNSFEAPPRLISQVPQFPVQSSTTTVNFHRSAEMEKQRWDWVGGCDEFGTVPHIAYF</sequence>
<keyword evidence="3" id="KW-0677">Repeat</keyword>
<protein>
    <submittedName>
        <fullName evidence="11">Putative salt tolerance-like protein</fullName>
    </submittedName>
</protein>
<evidence type="ECO:0000256" key="8">
    <source>
        <dbReference type="ARBA" id="ARBA00023242"/>
    </source>
</evidence>
<gene>
    <name evidence="11" type="ORF">ZOSMA_77G00220</name>
</gene>
<keyword evidence="8" id="KW-0539">Nucleus</keyword>
<dbReference type="EMBL" id="LFYR01001945">
    <property type="protein sequence ID" value="KMZ58363.1"/>
    <property type="molecule type" value="Genomic_DNA"/>
</dbReference>
<dbReference type="AlphaFoldDB" id="A0A0K9NP25"/>
<keyword evidence="6" id="KW-0805">Transcription regulation</keyword>